<dbReference type="EMBL" id="JARPMG010000007">
    <property type="protein sequence ID" value="KAJ8099330.1"/>
    <property type="molecule type" value="Genomic_DNA"/>
</dbReference>
<dbReference type="GO" id="GO:1903753">
    <property type="term" value="P:negative regulation of p38MAPK cascade"/>
    <property type="evidence" value="ECO:0007669"/>
    <property type="project" value="UniProtKB-ARBA"/>
</dbReference>
<dbReference type="RefSeq" id="XP_056042780.1">
    <property type="nucleotide sequence ID" value="XM_056185152.1"/>
</dbReference>
<dbReference type="GO" id="GO:0046872">
    <property type="term" value="F:metal ion binding"/>
    <property type="evidence" value="ECO:0007669"/>
    <property type="project" value="UniProtKB-KW"/>
</dbReference>
<dbReference type="CDD" id="cd00143">
    <property type="entry name" value="PP2Cc"/>
    <property type="match status" value="1"/>
</dbReference>
<evidence type="ECO:0000256" key="8">
    <source>
        <dbReference type="ARBA" id="ARBA00023211"/>
    </source>
</evidence>
<dbReference type="AlphaFoldDB" id="A0AAD7QQE1"/>
<evidence type="ECO:0000256" key="5">
    <source>
        <dbReference type="ARBA" id="ARBA00022723"/>
    </source>
</evidence>
<dbReference type="Gene3D" id="3.60.40.10">
    <property type="entry name" value="PPM-type phosphatase domain"/>
    <property type="match status" value="1"/>
</dbReference>
<dbReference type="PROSITE" id="PS51746">
    <property type="entry name" value="PPM_2"/>
    <property type="match status" value="1"/>
</dbReference>
<evidence type="ECO:0000313" key="12">
    <source>
        <dbReference type="EMBL" id="KAJ8099330.1"/>
    </source>
</evidence>
<name>A0AAD7QQE1_9ASCO</name>
<reference evidence="12" key="1">
    <citation type="submission" date="2023-03" db="EMBL/GenBank/DDBJ databases">
        <title>Near-Complete genome sequence of Lipomyces tetrasporous NRRL Y-64009, an oleaginous yeast capable of growing on lignocellulosic hydrolysates.</title>
        <authorList>
            <consortium name="Lawrence Berkeley National Laboratory"/>
            <person name="Jagtap S.S."/>
            <person name="Liu J.-J."/>
            <person name="Walukiewicz H.E."/>
            <person name="Pangilinan J."/>
            <person name="Lipzen A."/>
            <person name="Ahrendt S."/>
            <person name="Koriabine M."/>
            <person name="Cobaugh K."/>
            <person name="Salamov A."/>
            <person name="Yoshinaga Y."/>
            <person name="Ng V."/>
            <person name="Daum C."/>
            <person name="Grigoriev I.V."/>
            <person name="Slininger P.J."/>
            <person name="Dien B.S."/>
            <person name="Jin Y.-S."/>
            <person name="Rao C.V."/>
        </authorList>
    </citation>
    <scope>NUCLEOTIDE SEQUENCE</scope>
    <source>
        <strain evidence="12">NRRL Y-64009</strain>
    </source>
</reference>
<dbReference type="InterPro" id="IPR001932">
    <property type="entry name" value="PPM-type_phosphatase-like_dom"/>
</dbReference>
<keyword evidence="6 10" id="KW-0378">Hydrolase</keyword>
<keyword evidence="13" id="KW-1185">Reference proteome</keyword>
<dbReference type="SUPFAM" id="SSF81606">
    <property type="entry name" value="PP2C-like"/>
    <property type="match status" value="1"/>
</dbReference>
<comment type="caution">
    <text evidence="12">The sequence shown here is derived from an EMBL/GenBank/DDBJ whole genome shotgun (WGS) entry which is preliminary data.</text>
</comment>
<evidence type="ECO:0000256" key="3">
    <source>
        <dbReference type="ARBA" id="ARBA00006702"/>
    </source>
</evidence>
<feature type="domain" description="PPM-type phosphatase" evidence="11">
    <location>
        <begin position="23"/>
        <end position="293"/>
    </location>
</feature>
<organism evidence="12 13">
    <name type="scientific">Lipomyces tetrasporus</name>
    <dbReference type="NCBI Taxonomy" id="54092"/>
    <lineage>
        <taxon>Eukaryota</taxon>
        <taxon>Fungi</taxon>
        <taxon>Dikarya</taxon>
        <taxon>Ascomycota</taxon>
        <taxon>Saccharomycotina</taxon>
        <taxon>Lipomycetes</taxon>
        <taxon>Lipomycetales</taxon>
        <taxon>Lipomycetaceae</taxon>
        <taxon>Lipomyces</taxon>
    </lineage>
</organism>
<dbReference type="PROSITE" id="PS01032">
    <property type="entry name" value="PPM_1"/>
    <property type="match status" value="1"/>
</dbReference>
<dbReference type="PANTHER" id="PTHR13832">
    <property type="entry name" value="PROTEIN PHOSPHATASE 2C"/>
    <property type="match status" value="1"/>
</dbReference>
<dbReference type="InterPro" id="IPR000222">
    <property type="entry name" value="PP2C_BS"/>
</dbReference>
<comment type="cofactor">
    <cofactor evidence="1">
        <name>Mn(2+)</name>
        <dbReference type="ChEBI" id="CHEBI:29035"/>
    </cofactor>
</comment>
<sequence length="356" mass="38261">MGQLLSEPIVDKSSEEGGDDRLIYGMSSMQGWRISMEDAHAAVLDLKREDGKSHADKKVSFFGVYDGHGGSKAAIFAGQRLHYIVARQAAFEKGDYEQALKDGFLSTDRALLQDPTFGSDPSGCTATTAIITDNKIYCSNAGDSRTVLGVKGQAKPLSYDHKPQNEGEKARIQAAGGFIDGGRVNGNLALSRAIGDFDFKKSPDLPPEEQIVTAFPDVIEHESGPDDEFVVLACDGIWDCLSSQAVVEFVRRGIAEKQHLQVICENLMDNCLAPSSDLAGVGCDNMTVVIVGLLNGQTEEEWYDTIATRVANGEGAVADPELGELECLLDLIDVVNTISHSAWAPDIQPATAQHVS</sequence>
<dbReference type="GO" id="GO:1904289">
    <property type="term" value="P:regulation of mitotic DNA damage checkpoint"/>
    <property type="evidence" value="ECO:0007669"/>
    <property type="project" value="UniProtKB-ARBA"/>
</dbReference>
<evidence type="ECO:0000256" key="7">
    <source>
        <dbReference type="ARBA" id="ARBA00022912"/>
    </source>
</evidence>
<evidence type="ECO:0000256" key="1">
    <source>
        <dbReference type="ARBA" id="ARBA00001936"/>
    </source>
</evidence>
<dbReference type="GeneID" id="80880318"/>
<dbReference type="InterPro" id="IPR015655">
    <property type="entry name" value="PP2C"/>
</dbReference>
<accession>A0AAD7QQE1</accession>
<dbReference type="InterPro" id="IPR036457">
    <property type="entry name" value="PPM-type-like_dom_sf"/>
</dbReference>
<dbReference type="FunFam" id="3.60.40.10:FF:000016">
    <property type="entry name" value="Protein phosphatase 2C"/>
    <property type="match status" value="1"/>
</dbReference>
<gene>
    <name evidence="12" type="ORF">POJ06DRAFT_199447</name>
</gene>
<protein>
    <recommendedName>
        <fullName evidence="4">protein-serine/threonine phosphatase</fullName>
        <ecNumber evidence="4">3.1.3.16</ecNumber>
    </recommendedName>
</protein>
<comment type="similarity">
    <text evidence="3 10">Belongs to the PP2C family.</text>
</comment>
<keyword evidence="7 10" id="KW-0904">Protein phosphatase</keyword>
<evidence type="ECO:0000256" key="6">
    <source>
        <dbReference type="ARBA" id="ARBA00022801"/>
    </source>
</evidence>
<dbReference type="EC" id="3.1.3.16" evidence="4"/>
<dbReference type="PANTHER" id="PTHR13832:SF565">
    <property type="entry name" value="AT28366P-RELATED"/>
    <property type="match status" value="1"/>
</dbReference>
<dbReference type="GO" id="GO:0004722">
    <property type="term" value="F:protein serine/threonine phosphatase activity"/>
    <property type="evidence" value="ECO:0007669"/>
    <property type="project" value="UniProtKB-EC"/>
</dbReference>
<evidence type="ECO:0000256" key="2">
    <source>
        <dbReference type="ARBA" id="ARBA00001946"/>
    </source>
</evidence>
<evidence type="ECO:0000313" key="13">
    <source>
        <dbReference type="Proteomes" id="UP001217417"/>
    </source>
</evidence>
<evidence type="ECO:0000259" key="11">
    <source>
        <dbReference type="PROSITE" id="PS51746"/>
    </source>
</evidence>
<dbReference type="Proteomes" id="UP001217417">
    <property type="component" value="Unassembled WGS sequence"/>
</dbReference>
<evidence type="ECO:0000256" key="10">
    <source>
        <dbReference type="RuleBase" id="RU003465"/>
    </source>
</evidence>
<keyword evidence="8" id="KW-0464">Manganese</keyword>
<proteinExistence type="inferred from homology"/>
<keyword evidence="5" id="KW-0479">Metal-binding</keyword>
<comment type="catalytic activity">
    <reaction evidence="9">
        <text>O-phospho-L-threonyl-[protein] + H2O = L-threonyl-[protein] + phosphate</text>
        <dbReference type="Rhea" id="RHEA:47004"/>
        <dbReference type="Rhea" id="RHEA-COMP:11060"/>
        <dbReference type="Rhea" id="RHEA-COMP:11605"/>
        <dbReference type="ChEBI" id="CHEBI:15377"/>
        <dbReference type="ChEBI" id="CHEBI:30013"/>
        <dbReference type="ChEBI" id="CHEBI:43474"/>
        <dbReference type="ChEBI" id="CHEBI:61977"/>
        <dbReference type="EC" id="3.1.3.16"/>
    </reaction>
    <physiologicalReaction direction="left-to-right" evidence="9">
        <dbReference type="Rhea" id="RHEA:47005"/>
    </physiologicalReaction>
</comment>
<evidence type="ECO:0000256" key="4">
    <source>
        <dbReference type="ARBA" id="ARBA00013081"/>
    </source>
</evidence>
<evidence type="ECO:0000256" key="9">
    <source>
        <dbReference type="ARBA" id="ARBA00048832"/>
    </source>
</evidence>
<comment type="cofactor">
    <cofactor evidence="2">
        <name>Mg(2+)</name>
        <dbReference type="ChEBI" id="CHEBI:18420"/>
    </cofactor>
</comment>
<dbReference type="Pfam" id="PF00481">
    <property type="entry name" value="PP2C"/>
    <property type="match status" value="1"/>
</dbReference>
<dbReference type="SMART" id="SM00332">
    <property type="entry name" value="PP2Cc"/>
    <property type="match status" value="1"/>
</dbReference>